<protein>
    <submittedName>
        <fullName evidence="2">Uncharacterized protein</fullName>
    </submittedName>
</protein>
<feature type="compositionally biased region" description="Basic and acidic residues" evidence="1">
    <location>
        <begin position="74"/>
        <end position="206"/>
    </location>
</feature>
<sequence>MAKSEQGSSVGAEAGAPRRGASGEEEDEIHRLGLVLDSARGGRGRTVVEGLPKSSASGESFGLKLIACASESGSEDKAKEKSSKDENESREREESKEKSSPKKEEKEEDKKEDKKGEKSSPKKKEEKKKEEEKKEDKKGEKSNPKKKEDKKGEKSSPKKKEEKKKEEEKKEEKSSPKKKEEKKKEEKKGDKSSPKKKEDKEKKNNEGEYSFFKSLCMMGWSTSKEDESAGKTKTKAKAKAKAKAKDAGDSSKKKPNRGKKSSHSDRETADERSSNSSSSSSSSESEDHGKRGKKKSSSKTLRIHIPYRETSHIPSCLFEPEYDHSDFARIQNYNVYIHETSRMFSVDSACKYVFIKRKSKLDLGFARNNHQNPAIDDHPWSCSSFHILDLIALTNLTNYTNHILNRSDAIQHAIDEGWNSFACKRDPSDLQDLMATNISEKLLEDYHLTAKTDKSQRHEPISLPKTRIAFHANPIMINNFSQGLEAAPLHPDNNDVNENHDLIP</sequence>
<evidence type="ECO:0000313" key="2">
    <source>
        <dbReference type="EMBL" id="KAJ1606284.1"/>
    </source>
</evidence>
<feature type="compositionally biased region" description="Basic and acidic residues" evidence="1">
    <location>
        <begin position="262"/>
        <end position="273"/>
    </location>
</feature>
<dbReference type="PRINTS" id="PR00624">
    <property type="entry name" value="HISTONEH5"/>
</dbReference>
<proteinExistence type="predicted"/>
<feature type="compositionally biased region" description="Basic residues" evidence="1">
    <location>
        <begin position="232"/>
        <end position="242"/>
    </location>
</feature>
<evidence type="ECO:0000256" key="1">
    <source>
        <dbReference type="SAM" id="MobiDB-lite"/>
    </source>
</evidence>
<dbReference type="EMBL" id="JAPCXB010000148">
    <property type="protein sequence ID" value="KAJ1606284.1"/>
    <property type="molecule type" value="Genomic_DNA"/>
</dbReference>
<feature type="region of interest" description="Disordered" evidence="1">
    <location>
        <begin position="1"/>
        <end position="302"/>
    </location>
</feature>
<dbReference type="Proteomes" id="UP001071777">
    <property type="component" value="Unassembled WGS sequence"/>
</dbReference>
<dbReference type="InterPro" id="IPR005819">
    <property type="entry name" value="H1/H5"/>
</dbReference>
<evidence type="ECO:0000313" key="3">
    <source>
        <dbReference type="Proteomes" id="UP001071777"/>
    </source>
</evidence>
<accession>A0ABQ8P3B2</accession>
<feature type="compositionally biased region" description="Basic and acidic residues" evidence="1">
    <location>
        <begin position="243"/>
        <end position="252"/>
    </location>
</feature>
<keyword evidence="3" id="KW-1185">Reference proteome</keyword>
<feature type="compositionally biased region" description="Low complexity" evidence="1">
    <location>
        <begin position="274"/>
        <end position="283"/>
    </location>
</feature>
<gene>
    <name evidence="2" type="ORF">OJ252_3206</name>
</gene>
<organism evidence="2 3">
    <name type="scientific">Cryptosporidium canis</name>
    <dbReference type="NCBI Taxonomy" id="195482"/>
    <lineage>
        <taxon>Eukaryota</taxon>
        <taxon>Sar</taxon>
        <taxon>Alveolata</taxon>
        <taxon>Apicomplexa</taxon>
        <taxon>Conoidasida</taxon>
        <taxon>Coccidia</taxon>
        <taxon>Eucoccidiorida</taxon>
        <taxon>Eimeriorina</taxon>
        <taxon>Cryptosporidiidae</taxon>
        <taxon>Cryptosporidium</taxon>
    </lineage>
</organism>
<reference evidence="2" key="1">
    <citation type="submission" date="2022-10" db="EMBL/GenBank/DDBJ databases">
        <title>Adaptive evolution leads to modifications in subtelomeric GC content in a zoonotic Cryptosporidium species.</title>
        <authorList>
            <person name="Li J."/>
            <person name="Feng Y."/>
            <person name="Xiao L."/>
        </authorList>
    </citation>
    <scope>NUCLEOTIDE SEQUENCE</scope>
    <source>
        <strain evidence="2">25894</strain>
    </source>
</reference>
<name>A0ABQ8P3B2_9CRYT</name>
<comment type="caution">
    <text evidence="2">The sequence shown here is derived from an EMBL/GenBank/DDBJ whole genome shotgun (WGS) entry which is preliminary data.</text>
</comment>